<keyword evidence="3" id="KW-1185">Reference proteome</keyword>
<dbReference type="Proteomes" id="UP000245396">
    <property type="component" value="Unassembled WGS sequence"/>
</dbReference>
<comment type="caution">
    <text evidence="2">The sequence shown here is derived from an EMBL/GenBank/DDBJ whole genome shotgun (WGS) entry which is preliminary data.</text>
</comment>
<proteinExistence type="predicted"/>
<dbReference type="RefSeq" id="WP_109613478.1">
    <property type="nucleotide sequence ID" value="NZ_QGGG01000010.1"/>
</dbReference>
<dbReference type="AlphaFoldDB" id="A0A316C0H0"/>
<reference evidence="2 3" key="1">
    <citation type="submission" date="2018-05" db="EMBL/GenBank/DDBJ databases">
        <title>Genomic Encyclopedia of Type Strains, Phase IV (KMG-IV): sequencing the most valuable type-strain genomes for metagenomic binning, comparative biology and taxonomic classification.</title>
        <authorList>
            <person name="Goeker M."/>
        </authorList>
    </citation>
    <scope>NUCLEOTIDE SEQUENCE [LARGE SCALE GENOMIC DNA]</scope>
    <source>
        <strain evidence="2 3">DSM 6986</strain>
    </source>
</reference>
<feature type="region of interest" description="Disordered" evidence="1">
    <location>
        <begin position="222"/>
        <end position="247"/>
    </location>
</feature>
<accession>A0A316C0H0</accession>
<dbReference type="EMBL" id="QGGG01000010">
    <property type="protein sequence ID" value="PWJ81500.1"/>
    <property type="molecule type" value="Genomic_DNA"/>
</dbReference>
<protein>
    <recommendedName>
        <fullName evidence="4">Phage protein</fullName>
    </recommendedName>
</protein>
<sequence>MALKTILDSLDGVDDAFKDQYEEKDGKFVLQIEGIDDHPAVVSLRNGHNNSKRERDEARRKLTEAEAKLRVLPEGFDIAEYERLKAEDEARQADPDNKDVRKQVETAVAAKDRQWQARHEAAMNAKDVIIAERDGTIESLGGDLRRTLVEDGLTKALVKAGIKPTLMKAAQRMFEGDVEVVEEDGKRVARMKTDLGGDEVERFIMNWSQSEEAKDFIAPMRGADERGSDTRRNAGPNPFAKDGWNITQQGRLINSDRAKAEQLAKAAGFKDLDEANKAVGPKAA</sequence>
<evidence type="ECO:0000313" key="3">
    <source>
        <dbReference type="Proteomes" id="UP000245396"/>
    </source>
</evidence>
<gene>
    <name evidence="2" type="ORF">C7441_11032</name>
</gene>
<evidence type="ECO:0008006" key="4">
    <source>
        <dbReference type="Google" id="ProtNLM"/>
    </source>
</evidence>
<dbReference type="OrthoDB" id="8085812at2"/>
<organism evidence="2 3">
    <name type="scientific">Pseudaminobacter salicylatoxidans</name>
    <dbReference type="NCBI Taxonomy" id="93369"/>
    <lineage>
        <taxon>Bacteria</taxon>
        <taxon>Pseudomonadati</taxon>
        <taxon>Pseudomonadota</taxon>
        <taxon>Alphaproteobacteria</taxon>
        <taxon>Hyphomicrobiales</taxon>
        <taxon>Phyllobacteriaceae</taxon>
        <taxon>Pseudaminobacter</taxon>
    </lineage>
</organism>
<evidence type="ECO:0000313" key="2">
    <source>
        <dbReference type="EMBL" id="PWJ81500.1"/>
    </source>
</evidence>
<feature type="compositionally biased region" description="Basic and acidic residues" evidence="1">
    <location>
        <begin position="222"/>
        <end position="232"/>
    </location>
</feature>
<evidence type="ECO:0000256" key="1">
    <source>
        <dbReference type="SAM" id="MobiDB-lite"/>
    </source>
</evidence>
<name>A0A316C0H0_PSESE</name>